<dbReference type="InterPro" id="IPR053716">
    <property type="entry name" value="Flag_assembly_chemotaxis_eff"/>
</dbReference>
<keyword evidence="9" id="KW-0472">Membrane</keyword>
<dbReference type="AlphaFoldDB" id="A0A1G7F1E7"/>
<reference evidence="11 12" key="1">
    <citation type="submission" date="2016-10" db="EMBL/GenBank/DDBJ databases">
        <authorList>
            <person name="de Groot N.N."/>
        </authorList>
    </citation>
    <scope>NUCLEOTIDE SEQUENCE [LARGE SCALE GENOMIC DNA]</scope>
    <source>
        <strain evidence="11 12">DSM 28129</strain>
    </source>
</reference>
<proteinExistence type="inferred from homology"/>
<keyword evidence="11" id="KW-0282">Flagellum</keyword>
<dbReference type="Gene3D" id="1.10.287.1700">
    <property type="match status" value="1"/>
</dbReference>
<keyword evidence="11" id="KW-0969">Cilium</keyword>
<dbReference type="EMBL" id="FNBG01000001">
    <property type="protein sequence ID" value="SDE69760.1"/>
    <property type="molecule type" value="Genomic_DNA"/>
</dbReference>
<dbReference type="Proteomes" id="UP000198972">
    <property type="component" value="Unassembled WGS sequence"/>
</dbReference>
<keyword evidence="4" id="KW-0813">Transport</keyword>
<evidence type="ECO:0000256" key="6">
    <source>
        <dbReference type="ARBA" id="ARBA00022500"/>
    </source>
</evidence>
<gene>
    <name evidence="11" type="ORF">SAMN04488542_101427</name>
</gene>
<dbReference type="RefSeq" id="WP_091226317.1">
    <property type="nucleotide sequence ID" value="NZ_FNBG01000001.1"/>
</dbReference>
<evidence type="ECO:0000256" key="9">
    <source>
        <dbReference type="ARBA" id="ARBA00023136"/>
    </source>
</evidence>
<dbReference type="STRING" id="670482.SAMN04488542_101427"/>
<keyword evidence="12" id="KW-1185">Reference proteome</keyword>
<keyword evidence="6" id="KW-0145">Chemotaxis</keyword>
<organism evidence="11 12">
    <name type="scientific">Fontibacillus panacisegetis</name>
    <dbReference type="NCBI Taxonomy" id="670482"/>
    <lineage>
        <taxon>Bacteria</taxon>
        <taxon>Bacillati</taxon>
        <taxon>Bacillota</taxon>
        <taxon>Bacilli</taxon>
        <taxon>Bacillales</taxon>
        <taxon>Paenibacillaceae</taxon>
        <taxon>Fontibacillus</taxon>
    </lineage>
</organism>
<dbReference type="GO" id="GO:0015031">
    <property type="term" value="P:protein transport"/>
    <property type="evidence" value="ECO:0007669"/>
    <property type="project" value="UniProtKB-KW"/>
</dbReference>
<evidence type="ECO:0000313" key="11">
    <source>
        <dbReference type="EMBL" id="SDE69760.1"/>
    </source>
</evidence>
<evidence type="ECO:0000256" key="7">
    <source>
        <dbReference type="ARBA" id="ARBA00022795"/>
    </source>
</evidence>
<evidence type="ECO:0000256" key="5">
    <source>
        <dbReference type="ARBA" id="ARBA00022475"/>
    </source>
</evidence>
<evidence type="ECO:0000256" key="3">
    <source>
        <dbReference type="ARBA" id="ARBA00020392"/>
    </source>
</evidence>
<evidence type="ECO:0000313" key="12">
    <source>
        <dbReference type="Proteomes" id="UP000198972"/>
    </source>
</evidence>
<evidence type="ECO:0000256" key="1">
    <source>
        <dbReference type="ARBA" id="ARBA00004413"/>
    </source>
</evidence>
<evidence type="ECO:0000256" key="8">
    <source>
        <dbReference type="ARBA" id="ARBA00022927"/>
    </source>
</evidence>
<dbReference type="InterPro" id="IPR012823">
    <property type="entry name" value="Flagell_FliJ"/>
</dbReference>
<dbReference type="OrthoDB" id="2678901at2"/>
<keyword evidence="7" id="KW-1005">Bacterial flagellum biogenesis</keyword>
<protein>
    <recommendedName>
        <fullName evidence="3">Flagellar FliJ protein</fullName>
    </recommendedName>
</protein>
<comment type="similarity">
    <text evidence="2">Belongs to the FliJ family.</text>
</comment>
<dbReference type="GO" id="GO:0044781">
    <property type="term" value="P:bacterial-type flagellum organization"/>
    <property type="evidence" value="ECO:0007669"/>
    <property type="project" value="UniProtKB-KW"/>
</dbReference>
<dbReference type="GO" id="GO:0071973">
    <property type="term" value="P:bacterial-type flagellum-dependent cell motility"/>
    <property type="evidence" value="ECO:0007669"/>
    <property type="project" value="InterPro"/>
</dbReference>
<dbReference type="GO" id="GO:0009288">
    <property type="term" value="C:bacterial-type flagellum"/>
    <property type="evidence" value="ECO:0007669"/>
    <property type="project" value="InterPro"/>
</dbReference>
<name>A0A1G7F1E7_9BACL</name>
<evidence type="ECO:0000256" key="2">
    <source>
        <dbReference type="ARBA" id="ARBA00010004"/>
    </source>
</evidence>
<dbReference type="NCBIfam" id="TIGR02473">
    <property type="entry name" value="flagell_FliJ"/>
    <property type="match status" value="1"/>
</dbReference>
<dbReference type="GO" id="GO:0005886">
    <property type="term" value="C:plasma membrane"/>
    <property type="evidence" value="ECO:0007669"/>
    <property type="project" value="UniProtKB-SubCell"/>
</dbReference>
<sequence length="147" mass="17575">MKFRYVYQKVVDLKSNEKTQAEWMLSAAVGQLQSEQRTLDQLREARLETLSAIQREMENSSSMIKLQELQRYVDYLEECITRKISDVRQAEINVEKKKSYLTSKMLDEKIWLKAKEKSKNKFMHEMLLREQNELDEMATVRFAMKAR</sequence>
<evidence type="ECO:0000256" key="4">
    <source>
        <dbReference type="ARBA" id="ARBA00022448"/>
    </source>
</evidence>
<dbReference type="Pfam" id="PF02050">
    <property type="entry name" value="FliJ"/>
    <property type="match status" value="1"/>
</dbReference>
<accession>A0A1G7F1E7</accession>
<evidence type="ECO:0000256" key="10">
    <source>
        <dbReference type="ARBA" id="ARBA00023225"/>
    </source>
</evidence>
<comment type="subcellular location">
    <subcellularLocation>
        <location evidence="1">Cell membrane</location>
        <topology evidence="1">Peripheral membrane protein</topology>
        <orientation evidence="1">Cytoplasmic side</orientation>
    </subcellularLocation>
</comment>
<keyword evidence="10" id="KW-1006">Bacterial flagellum protein export</keyword>
<keyword evidence="11" id="KW-0966">Cell projection</keyword>
<dbReference type="GO" id="GO:0006935">
    <property type="term" value="P:chemotaxis"/>
    <property type="evidence" value="ECO:0007669"/>
    <property type="project" value="UniProtKB-KW"/>
</dbReference>
<keyword evidence="8" id="KW-0653">Protein transport</keyword>
<keyword evidence="5" id="KW-1003">Cell membrane</keyword>